<dbReference type="AlphaFoldDB" id="D8LK84"/>
<dbReference type="EMBL" id="FN649760">
    <property type="protein sequence ID" value="CBN79618.1"/>
    <property type="molecule type" value="Genomic_DNA"/>
</dbReference>
<reference evidence="3 4" key="1">
    <citation type="journal article" date="2010" name="Nature">
        <title>The Ectocarpus genome and the independent evolution of multicellularity in brown algae.</title>
        <authorList>
            <person name="Cock J.M."/>
            <person name="Sterck L."/>
            <person name="Rouze P."/>
            <person name="Scornet D."/>
            <person name="Allen A.E."/>
            <person name="Amoutzias G."/>
            <person name="Anthouard V."/>
            <person name="Artiguenave F."/>
            <person name="Aury J.M."/>
            <person name="Badger J.H."/>
            <person name="Beszteri B."/>
            <person name="Billiau K."/>
            <person name="Bonnet E."/>
            <person name="Bothwell J.H."/>
            <person name="Bowler C."/>
            <person name="Boyen C."/>
            <person name="Brownlee C."/>
            <person name="Carrano C.J."/>
            <person name="Charrier B."/>
            <person name="Cho G.Y."/>
            <person name="Coelho S.M."/>
            <person name="Collen J."/>
            <person name="Corre E."/>
            <person name="Da Silva C."/>
            <person name="Delage L."/>
            <person name="Delaroque N."/>
            <person name="Dittami S.M."/>
            <person name="Doulbeau S."/>
            <person name="Elias M."/>
            <person name="Farnham G."/>
            <person name="Gachon C.M."/>
            <person name="Gschloessl B."/>
            <person name="Heesch S."/>
            <person name="Jabbari K."/>
            <person name="Jubin C."/>
            <person name="Kawai H."/>
            <person name="Kimura K."/>
            <person name="Kloareg B."/>
            <person name="Kupper F.C."/>
            <person name="Lang D."/>
            <person name="Le Bail A."/>
            <person name="Leblanc C."/>
            <person name="Lerouge P."/>
            <person name="Lohr M."/>
            <person name="Lopez P.J."/>
            <person name="Martens C."/>
            <person name="Maumus F."/>
            <person name="Michel G."/>
            <person name="Miranda-Saavedra D."/>
            <person name="Morales J."/>
            <person name="Moreau H."/>
            <person name="Motomura T."/>
            <person name="Nagasato C."/>
            <person name="Napoli C.A."/>
            <person name="Nelson D.R."/>
            <person name="Nyvall-Collen P."/>
            <person name="Peters A.F."/>
            <person name="Pommier C."/>
            <person name="Potin P."/>
            <person name="Poulain J."/>
            <person name="Quesneville H."/>
            <person name="Read B."/>
            <person name="Rensing S.A."/>
            <person name="Ritter A."/>
            <person name="Rousvoal S."/>
            <person name="Samanta M."/>
            <person name="Samson G."/>
            <person name="Schroeder D.C."/>
            <person name="Segurens B."/>
            <person name="Strittmatter M."/>
            <person name="Tonon T."/>
            <person name="Tregear J.W."/>
            <person name="Valentin K."/>
            <person name="von Dassow P."/>
            <person name="Yamagishi T."/>
            <person name="Van de Peer Y."/>
            <person name="Wincker P."/>
        </authorList>
    </citation>
    <scope>NUCLEOTIDE SEQUENCE [LARGE SCALE GENOMIC DNA]</scope>
    <source>
        <strain evidence="4">Ec32 / CCAP1310/4</strain>
    </source>
</reference>
<evidence type="ECO:0000313" key="4">
    <source>
        <dbReference type="Proteomes" id="UP000002630"/>
    </source>
</evidence>
<feature type="region of interest" description="Disordered" evidence="1">
    <location>
        <begin position="17"/>
        <end position="38"/>
    </location>
</feature>
<organism evidence="3 4">
    <name type="scientific">Ectocarpus siliculosus</name>
    <name type="common">Brown alga</name>
    <name type="synonym">Conferva siliculosa</name>
    <dbReference type="NCBI Taxonomy" id="2880"/>
    <lineage>
        <taxon>Eukaryota</taxon>
        <taxon>Sar</taxon>
        <taxon>Stramenopiles</taxon>
        <taxon>Ochrophyta</taxon>
        <taxon>PX clade</taxon>
        <taxon>Phaeophyceae</taxon>
        <taxon>Ectocarpales</taxon>
        <taxon>Ectocarpaceae</taxon>
        <taxon>Ectocarpus</taxon>
    </lineage>
</organism>
<evidence type="ECO:0000256" key="1">
    <source>
        <dbReference type="SAM" id="MobiDB-lite"/>
    </source>
</evidence>
<dbReference type="InParanoid" id="D8LK84"/>
<evidence type="ECO:0000313" key="3">
    <source>
        <dbReference type="EMBL" id="CBN79618.1"/>
    </source>
</evidence>
<sequence length="212" mass="21749">MLAAMRTVVERDAPGKANTIDELPDMNNDDATDEKGDPIGVLAPSSSKPIALQPNKDNGAGSPMAITAAPEHVGCFTLSRMEVFLRNRITDNPRASTLVRVNSKADMTPQECAGICAGGGHDVFAVSRGDLFTCLSEADSAGFLGGRGNGVCNSPCTGDASQTCGGHAAFDAYKIVPRGDDENADGIALGNSPTTTDTATTSPTTGFGVDVL</sequence>
<gene>
    <name evidence="3" type="ORF">Esi_0283_0005</name>
</gene>
<feature type="compositionally biased region" description="Acidic residues" evidence="1">
    <location>
        <begin position="22"/>
        <end position="32"/>
    </location>
</feature>
<dbReference type="InterPro" id="IPR002889">
    <property type="entry name" value="WSC_carb-bd"/>
</dbReference>
<feature type="compositionally biased region" description="Low complexity" evidence="1">
    <location>
        <begin position="192"/>
        <end position="205"/>
    </location>
</feature>
<proteinExistence type="predicted"/>
<dbReference type="PROSITE" id="PS51212">
    <property type="entry name" value="WSC"/>
    <property type="match status" value="1"/>
</dbReference>
<protein>
    <submittedName>
        <fullName evidence="3">Beta 1,3 exoglucanase</fullName>
    </submittedName>
</protein>
<name>D8LK84_ECTSI</name>
<feature type="region of interest" description="Disordered" evidence="1">
    <location>
        <begin position="190"/>
        <end position="212"/>
    </location>
</feature>
<feature type="domain" description="WSC" evidence="2">
    <location>
        <begin position="69"/>
        <end position="179"/>
    </location>
</feature>
<accession>D8LK84</accession>
<dbReference type="Proteomes" id="UP000002630">
    <property type="component" value="Unassembled WGS sequence"/>
</dbReference>
<dbReference type="Pfam" id="PF01822">
    <property type="entry name" value="WSC"/>
    <property type="match status" value="1"/>
</dbReference>
<keyword evidence="4" id="KW-1185">Reference proteome</keyword>
<dbReference type="OrthoDB" id="5985073at2759"/>
<evidence type="ECO:0000259" key="2">
    <source>
        <dbReference type="PROSITE" id="PS51212"/>
    </source>
</evidence>